<proteinExistence type="predicted"/>
<dbReference type="EMBL" id="JACDTQ010003801">
    <property type="protein sequence ID" value="KAF5912667.1"/>
    <property type="molecule type" value="Genomic_DNA"/>
</dbReference>
<evidence type="ECO:0000313" key="3">
    <source>
        <dbReference type="Proteomes" id="UP000551758"/>
    </source>
</evidence>
<organism evidence="2 3">
    <name type="scientific">Diceros bicornis minor</name>
    <name type="common">South-central black rhinoceros</name>
    <dbReference type="NCBI Taxonomy" id="77932"/>
    <lineage>
        <taxon>Eukaryota</taxon>
        <taxon>Metazoa</taxon>
        <taxon>Chordata</taxon>
        <taxon>Craniata</taxon>
        <taxon>Vertebrata</taxon>
        <taxon>Euteleostomi</taxon>
        <taxon>Mammalia</taxon>
        <taxon>Eutheria</taxon>
        <taxon>Laurasiatheria</taxon>
        <taxon>Perissodactyla</taxon>
        <taxon>Rhinocerotidae</taxon>
        <taxon>Diceros</taxon>
    </lineage>
</organism>
<comment type="caution">
    <text evidence="2">The sequence shown here is derived from an EMBL/GenBank/DDBJ whole genome shotgun (WGS) entry which is preliminary data.</text>
</comment>
<dbReference type="Proteomes" id="UP000551758">
    <property type="component" value="Unassembled WGS sequence"/>
</dbReference>
<evidence type="ECO:0000313" key="2">
    <source>
        <dbReference type="EMBL" id="KAF5912667.1"/>
    </source>
</evidence>
<protein>
    <submittedName>
        <fullName evidence="2">Uncharacterized protein</fullName>
    </submittedName>
</protein>
<reference evidence="2 3" key="1">
    <citation type="journal article" date="2020" name="Mol. Biol. Evol.">
        <title>Interspecific Gene Flow and the Evolution of Specialization in Black and White Rhinoceros.</title>
        <authorList>
            <person name="Moodley Y."/>
            <person name="Westbury M.V."/>
            <person name="Russo I.M."/>
            <person name="Gopalakrishnan S."/>
            <person name="Rakotoarivelo A."/>
            <person name="Olsen R.A."/>
            <person name="Prost S."/>
            <person name="Tunstall T."/>
            <person name="Ryder O.A."/>
            <person name="Dalen L."/>
            <person name="Bruford M.W."/>
        </authorList>
    </citation>
    <scope>NUCLEOTIDE SEQUENCE [LARGE SCALE GENOMIC DNA]</scope>
    <source>
        <strain evidence="2">SBR-YM</strain>
        <tissue evidence="2">Skin</tissue>
    </source>
</reference>
<accession>A0A7J7EAD1</accession>
<evidence type="ECO:0000256" key="1">
    <source>
        <dbReference type="SAM" id="MobiDB-lite"/>
    </source>
</evidence>
<keyword evidence="3" id="KW-1185">Reference proteome</keyword>
<dbReference type="AlphaFoldDB" id="A0A7J7EAD1"/>
<sequence length="102" mass="11022">MLPCLAGTTPLFLRQPSALVVGCSTRILCLYQLAFTSHGRGSIRPSKPRATFWGFSPWDSSKKPVQSAMRADYEGSQGYEAGTIQSPSTSLPKGGEAPRRAF</sequence>
<gene>
    <name evidence="2" type="ORF">HPG69_007656</name>
</gene>
<name>A0A7J7EAD1_DICBM</name>
<feature type="region of interest" description="Disordered" evidence="1">
    <location>
        <begin position="60"/>
        <end position="102"/>
    </location>
</feature>